<dbReference type="GO" id="GO:0004674">
    <property type="term" value="F:protein serine/threonine kinase activity"/>
    <property type="evidence" value="ECO:0007669"/>
    <property type="project" value="UniProtKB-KW"/>
</dbReference>
<dbReference type="FunFam" id="1.10.510.10:FF:000596">
    <property type="entry name" value="CK1 family protein kinase"/>
    <property type="match status" value="1"/>
</dbReference>
<evidence type="ECO:0000256" key="2">
    <source>
        <dbReference type="ARBA" id="ARBA00022741"/>
    </source>
</evidence>
<dbReference type="PROSITE" id="PS50011">
    <property type="entry name" value="PROTEIN_KINASE_DOM"/>
    <property type="match status" value="1"/>
</dbReference>
<dbReference type="OrthoDB" id="5800476at2759"/>
<dbReference type="GO" id="GO:0005524">
    <property type="term" value="F:ATP binding"/>
    <property type="evidence" value="ECO:0007669"/>
    <property type="project" value="UniProtKB-UniRule"/>
</dbReference>
<dbReference type="SUPFAM" id="SSF56112">
    <property type="entry name" value="Protein kinase-like (PK-like)"/>
    <property type="match status" value="1"/>
</dbReference>
<evidence type="ECO:0000256" key="5">
    <source>
        <dbReference type="RuleBase" id="RU000304"/>
    </source>
</evidence>
<evidence type="ECO:0000313" key="7">
    <source>
        <dbReference type="Proteomes" id="UP000504633"/>
    </source>
</evidence>
<dbReference type="Proteomes" id="UP000504633">
    <property type="component" value="Unplaced"/>
</dbReference>
<dbReference type="InterPro" id="IPR000719">
    <property type="entry name" value="Prot_kinase_dom"/>
</dbReference>
<dbReference type="EC" id="2.7.11.1" evidence="1"/>
<dbReference type="PROSITE" id="PS00107">
    <property type="entry name" value="PROTEIN_KINASE_ATP"/>
    <property type="match status" value="1"/>
</dbReference>
<sequence>MSTVVLSQLNRNANVPVYIRQYRIISKIGSGSFGDIFLAVNETSGQRVALKLERNNVNRPQLHFEYRLYNCLLPAVGIPRVHHFFAEPKYNVMAMDLLGPSLEDLFNFCSRRFSLKTVLMLAFQMIERIEYVHLKSYLHRDIKPENFLVGADSNQLFIIDFGLAKEYYDSARHEHIPFKWGNRMTGTARYASINALLGFELGRRDDMEALGYVLIYFLRGSLPWQGLSGPRHQKYEMLAEKKQSIKPEELCKGFPDEFAAYLIYCRNIRFEKQPNYLGLRRSFSDLFNRLRYVQDGIYDWRIIKDHSKVKKKPPDGGVDNKKQIEASPTILNKTI</sequence>
<keyword evidence="7" id="KW-1185">Reference proteome</keyword>
<feature type="domain" description="Protein kinase" evidence="6">
    <location>
        <begin position="22"/>
        <end position="287"/>
    </location>
</feature>
<evidence type="ECO:0000256" key="1">
    <source>
        <dbReference type="ARBA" id="ARBA00012513"/>
    </source>
</evidence>
<dbReference type="SMART" id="SM00220">
    <property type="entry name" value="S_TKc"/>
    <property type="match status" value="1"/>
</dbReference>
<dbReference type="GeneID" id="111596076"/>
<evidence type="ECO:0000259" key="6">
    <source>
        <dbReference type="PROSITE" id="PS50011"/>
    </source>
</evidence>
<dbReference type="OMA" id="HIPFKWG"/>
<keyword evidence="2 4" id="KW-0547">Nucleotide-binding</keyword>
<keyword evidence="8" id="KW-0808">Transferase</keyword>
<reference evidence="8" key="1">
    <citation type="submission" date="2025-08" db="UniProtKB">
        <authorList>
            <consortium name="RefSeq"/>
        </authorList>
    </citation>
    <scope>IDENTIFICATION</scope>
    <source>
        <strain evidence="8">15085-1641.00</strain>
        <tissue evidence="8">Whole body</tissue>
    </source>
</reference>
<protein>
    <recommendedName>
        <fullName evidence="1">non-specific serine/threonine protein kinase</fullName>
        <ecNumber evidence="1">2.7.11.1</ecNumber>
    </recommendedName>
</protein>
<name>A0A6J1LMA3_DROHY</name>
<keyword evidence="8" id="KW-0418">Kinase</keyword>
<evidence type="ECO:0000256" key="3">
    <source>
        <dbReference type="ARBA" id="ARBA00022840"/>
    </source>
</evidence>
<accession>A0A6J1LMA3</accession>
<keyword evidence="5" id="KW-0723">Serine/threonine-protein kinase</keyword>
<gene>
    <name evidence="8" type="primary">LOC111596076</name>
</gene>
<evidence type="ECO:0000313" key="8">
    <source>
        <dbReference type="RefSeq" id="XP_023165902.2"/>
    </source>
</evidence>
<dbReference type="InterPro" id="IPR050235">
    <property type="entry name" value="CK1_Ser-Thr_kinase"/>
</dbReference>
<dbReference type="CDD" id="cd14016">
    <property type="entry name" value="STKc_CK1"/>
    <property type="match status" value="1"/>
</dbReference>
<dbReference type="AlphaFoldDB" id="A0A6J1LMA3"/>
<dbReference type="InterPro" id="IPR017441">
    <property type="entry name" value="Protein_kinase_ATP_BS"/>
</dbReference>
<comment type="similarity">
    <text evidence="5">Belongs to the protein kinase superfamily.</text>
</comment>
<dbReference type="InterPro" id="IPR011009">
    <property type="entry name" value="Kinase-like_dom_sf"/>
</dbReference>
<dbReference type="Pfam" id="PF00069">
    <property type="entry name" value="Pkinase"/>
    <property type="match status" value="1"/>
</dbReference>
<organism evidence="7 8">
    <name type="scientific">Drosophila hydei</name>
    <name type="common">Fruit fly</name>
    <dbReference type="NCBI Taxonomy" id="7224"/>
    <lineage>
        <taxon>Eukaryota</taxon>
        <taxon>Metazoa</taxon>
        <taxon>Ecdysozoa</taxon>
        <taxon>Arthropoda</taxon>
        <taxon>Hexapoda</taxon>
        <taxon>Insecta</taxon>
        <taxon>Pterygota</taxon>
        <taxon>Neoptera</taxon>
        <taxon>Endopterygota</taxon>
        <taxon>Diptera</taxon>
        <taxon>Brachycera</taxon>
        <taxon>Muscomorpha</taxon>
        <taxon>Ephydroidea</taxon>
        <taxon>Drosophilidae</taxon>
        <taxon>Drosophila</taxon>
    </lineage>
</organism>
<dbReference type="Gene3D" id="1.10.510.10">
    <property type="entry name" value="Transferase(Phosphotransferase) domain 1"/>
    <property type="match status" value="1"/>
</dbReference>
<dbReference type="KEGG" id="dhe:111596076"/>
<feature type="binding site" evidence="4">
    <location>
        <position position="51"/>
    </location>
    <ligand>
        <name>ATP</name>
        <dbReference type="ChEBI" id="CHEBI:30616"/>
    </ligand>
</feature>
<dbReference type="InterPro" id="IPR008271">
    <property type="entry name" value="Ser/Thr_kinase_AS"/>
</dbReference>
<dbReference type="PROSITE" id="PS00108">
    <property type="entry name" value="PROTEIN_KINASE_ST"/>
    <property type="match status" value="1"/>
</dbReference>
<dbReference type="RefSeq" id="XP_023165902.2">
    <property type="nucleotide sequence ID" value="XM_023310134.2"/>
</dbReference>
<evidence type="ECO:0000256" key="4">
    <source>
        <dbReference type="PROSITE-ProRule" id="PRU10141"/>
    </source>
</evidence>
<keyword evidence="3 4" id="KW-0067">ATP-binding</keyword>
<proteinExistence type="inferred from homology"/>
<dbReference type="PANTHER" id="PTHR11909">
    <property type="entry name" value="CASEIN KINASE-RELATED"/>
    <property type="match status" value="1"/>
</dbReference>